<organism evidence="1">
    <name type="scientific">Arion vulgaris</name>
    <dbReference type="NCBI Taxonomy" id="1028688"/>
    <lineage>
        <taxon>Eukaryota</taxon>
        <taxon>Metazoa</taxon>
        <taxon>Spiralia</taxon>
        <taxon>Lophotrochozoa</taxon>
        <taxon>Mollusca</taxon>
        <taxon>Gastropoda</taxon>
        <taxon>Heterobranchia</taxon>
        <taxon>Euthyneura</taxon>
        <taxon>Panpulmonata</taxon>
        <taxon>Eupulmonata</taxon>
        <taxon>Stylommatophora</taxon>
        <taxon>Helicina</taxon>
        <taxon>Arionoidea</taxon>
        <taxon>Arionidae</taxon>
        <taxon>Arion</taxon>
    </lineage>
</organism>
<reference evidence="1" key="1">
    <citation type="submission" date="2014-12" db="EMBL/GenBank/DDBJ databases">
        <title>Insight into the proteome of Arion vulgaris.</title>
        <authorList>
            <person name="Aradska J."/>
            <person name="Bulat T."/>
            <person name="Smidak R."/>
            <person name="Sarate P."/>
            <person name="Gangsoo J."/>
            <person name="Sialana F."/>
            <person name="Bilban M."/>
            <person name="Lubec G."/>
        </authorList>
    </citation>
    <scope>NUCLEOTIDE SEQUENCE</scope>
    <source>
        <tissue evidence="1">Skin</tissue>
    </source>
</reference>
<name>A0A0B7AGP2_9EUPU</name>
<protein>
    <submittedName>
        <fullName evidence="1">Uncharacterized protein</fullName>
    </submittedName>
</protein>
<dbReference type="AlphaFoldDB" id="A0A0B7AGP2"/>
<evidence type="ECO:0000313" key="1">
    <source>
        <dbReference type="EMBL" id="CEK79928.1"/>
    </source>
</evidence>
<sequence length="73" mass="8174">TYSSLCPQESSSAFTVCKLLKSQGRFNINFNVFIQKAIAKKLKNILSSLPILNYPTIYENMSALSLLRTLTCP</sequence>
<gene>
    <name evidence="1" type="primary">ORF118214</name>
</gene>
<accession>A0A0B7AGP2</accession>
<feature type="non-terminal residue" evidence="1">
    <location>
        <position position="1"/>
    </location>
</feature>
<proteinExistence type="predicted"/>
<dbReference type="EMBL" id="HACG01033063">
    <property type="protein sequence ID" value="CEK79928.1"/>
    <property type="molecule type" value="Transcribed_RNA"/>
</dbReference>